<feature type="transmembrane region" description="Helical" evidence="1">
    <location>
        <begin position="410"/>
        <end position="432"/>
    </location>
</feature>
<dbReference type="InterPro" id="IPR031390">
    <property type="entry name" value="OFCC1"/>
</dbReference>
<reference evidence="3" key="1">
    <citation type="submission" date="2025-08" db="UniProtKB">
        <authorList>
            <consortium name="RefSeq"/>
        </authorList>
    </citation>
    <scope>IDENTIFICATION</scope>
    <source>
        <tissue evidence="3">Meat</tissue>
    </source>
</reference>
<feature type="transmembrane region" description="Helical" evidence="1">
    <location>
        <begin position="261"/>
        <end position="281"/>
    </location>
</feature>
<feature type="transmembrane region" description="Helical" evidence="1">
    <location>
        <begin position="444"/>
        <end position="466"/>
    </location>
</feature>
<feature type="transmembrane region" description="Helical" evidence="1">
    <location>
        <begin position="220"/>
        <end position="241"/>
    </location>
</feature>
<dbReference type="PANTHER" id="PTHR33862:SF3">
    <property type="entry name" value="OROFACIAL CLEFT 1 CANDIDATE GENE 1 PROTEIN"/>
    <property type="match status" value="1"/>
</dbReference>
<feature type="transmembrane region" description="Helical" evidence="1">
    <location>
        <begin position="499"/>
        <end position="523"/>
    </location>
</feature>
<dbReference type="GeneID" id="112413693"/>
<dbReference type="PANTHER" id="PTHR33862">
    <property type="entry name" value="OROFACIAL CLEFT 1 CANDIDATE GENE 1 PROTEIN"/>
    <property type="match status" value="1"/>
</dbReference>
<gene>
    <name evidence="3" type="primary">LOC112413693</name>
</gene>
<dbReference type="STRING" id="1706337.A0A341D3D1"/>
<proteinExistence type="predicted"/>
<sequence length="787" mass="89037">VLPSKKDVKPGAAFLFELILLRGKYACLHQVVGWTTFPLYDSNLDVVEGKFKCPLLRGHYDQKLDNFRKIEDLICLDLDHWLCNLYFQVIKLPLHLDDQENHERCIQLPPEFPVCLMAEAEKAESGVDNTAGLSEKETEENICASRGDEAKSSSLSSQGSISNKIGPCPMDRDLNLSKEDHELHNKVESNLVIKAGFEVQGIVKQLTFVKSMKITTLMELNMMSYLFALLLQTHLVFVVVIDDLQFCDPINTSLLAPQVNFLSLPAKILFPPIYLISFHSVKEKSTAWKTGEIEDYSQDTSYLEELEKHRFSVCCSSVADSTGSGEFFKHLYFVLASVFSELQFAQWQSQSFWYIILLTASLWFLRLYLHYLSQWLFLQAISIPVTKFHFSPLAVELCYPSSLIRIGEELLLVVMGPLMLNAVVLPLVLIRWGCQVLFAFCPDVLSKLIITMGLWTVLDPLAVFIVDTILGRLSHDGEAPVADAAKLYWMFEKNMQSGILGGVLTVLLYVLLFIISSLILYLYCLRLHNDSWILDAFQRIHSEETKFFIPHDLEISNQELSYIVKRSEQWRGLNGERRKVAVYDYIWKSHGDVQSSISSCDLQQQNETSVSALGPGDVTSHIAVYTVYPSGFQELYRHFLRLPSGAIVEVFGDISGLKFIPSEVVTAIQEHLSEMDSTLEDSSGTGGPNESIRIIQKNNIFLRLKDAHGHSDLVKARKLESIQHHTRERLSEPGLALLNQTSHAVLKVPPSRAKEKYGAGVSLEKVQESLRIPSKADRKYFSPEVNE</sequence>
<accession>A0A341D3D1</accession>
<keyword evidence="2" id="KW-1185">Reference proteome</keyword>
<evidence type="ECO:0000313" key="2">
    <source>
        <dbReference type="Proteomes" id="UP000252040"/>
    </source>
</evidence>
<feature type="non-terminal residue" evidence="3">
    <location>
        <position position="1"/>
    </location>
</feature>
<dbReference type="InParanoid" id="A0A341D3D1"/>
<protein>
    <submittedName>
        <fullName evidence="3">Uncharacterized protein LOC112413693</fullName>
    </submittedName>
</protein>
<keyword evidence="1" id="KW-0812">Transmembrane</keyword>
<dbReference type="Proteomes" id="UP000252040">
    <property type="component" value="Unplaced"/>
</dbReference>
<name>A0A341D3D1_NEOAA</name>
<evidence type="ECO:0000313" key="3">
    <source>
        <dbReference type="RefSeq" id="XP_024621503.1"/>
    </source>
</evidence>
<keyword evidence="1" id="KW-1133">Transmembrane helix</keyword>
<feature type="transmembrane region" description="Helical" evidence="1">
    <location>
        <begin position="352"/>
        <end position="369"/>
    </location>
</feature>
<organism evidence="2 3">
    <name type="scientific">Neophocaena asiaeorientalis asiaeorientalis</name>
    <name type="common">Yangtze finless porpoise</name>
    <name type="synonym">Neophocaena phocaenoides subsp. asiaeorientalis</name>
    <dbReference type="NCBI Taxonomy" id="1706337"/>
    <lineage>
        <taxon>Eukaryota</taxon>
        <taxon>Metazoa</taxon>
        <taxon>Chordata</taxon>
        <taxon>Craniata</taxon>
        <taxon>Vertebrata</taxon>
        <taxon>Euteleostomi</taxon>
        <taxon>Mammalia</taxon>
        <taxon>Eutheria</taxon>
        <taxon>Laurasiatheria</taxon>
        <taxon>Artiodactyla</taxon>
        <taxon>Whippomorpha</taxon>
        <taxon>Cetacea</taxon>
        <taxon>Odontoceti</taxon>
        <taxon>Phocoenidae</taxon>
        <taxon>Neophocaena</taxon>
    </lineage>
</organism>
<dbReference type="KEGG" id="nasi:112413693"/>
<dbReference type="AlphaFoldDB" id="A0A341D3D1"/>
<dbReference type="RefSeq" id="XP_024621503.1">
    <property type="nucleotide sequence ID" value="XM_024765735.1"/>
</dbReference>
<keyword evidence="1" id="KW-0472">Membrane</keyword>
<evidence type="ECO:0000256" key="1">
    <source>
        <dbReference type="SAM" id="Phobius"/>
    </source>
</evidence>